<dbReference type="RefSeq" id="WP_146853613.1">
    <property type="nucleotide sequence ID" value="NZ_BAAAHR010000006.1"/>
</dbReference>
<gene>
    <name evidence="2" type="ORF">FB463_002366</name>
    <name evidence="1" type="ORF">FFA01_10010</name>
</gene>
<dbReference type="SUPFAM" id="SSF47336">
    <property type="entry name" value="ACP-like"/>
    <property type="match status" value="1"/>
</dbReference>
<dbReference type="Proteomes" id="UP000522688">
    <property type="component" value="Unassembled WGS sequence"/>
</dbReference>
<keyword evidence="3" id="KW-1185">Reference proteome</keyword>
<dbReference type="Proteomes" id="UP000321154">
    <property type="component" value="Unassembled WGS sequence"/>
</dbReference>
<evidence type="ECO:0000313" key="4">
    <source>
        <dbReference type="Proteomes" id="UP000522688"/>
    </source>
</evidence>
<dbReference type="AlphaFoldDB" id="A0A7W3JJR0"/>
<dbReference type="EMBL" id="BJUV01000007">
    <property type="protein sequence ID" value="GEK82692.1"/>
    <property type="molecule type" value="Genomic_DNA"/>
</dbReference>
<accession>A0A7W3JJR0</accession>
<protein>
    <submittedName>
        <fullName evidence="2">Acyl carrier protein</fullName>
    </submittedName>
</protein>
<sequence length="75" mass="7613">MNDTDLLTLATDLVDAEPGALSMTDRLADIGWDSLSSAMFIAEADSVCGVIVDAAALGRCVTLADVQALTSPVGA</sequence>
<name>A0A7W3JJR0_9MICO</name>
<reference evidence="1 3" key="1">
    <citation type="submission" date="2019-07" db="EMBL/GenBank/DDBJ databases">
        <title>Whole genome shotgun sequence of Frigoribacterium faeni NBRC 103066.</title>
        <authorList>
            <person name="Hosoyama A."/>
            <person name="Uohara A."/>
            <person name="Ohji S."/>
            <person name="Ichikawa N."/>
        </authorList>
    </citation>
    <scope>NUCLEOTIDE SEQUENCE [LARGE SCALE GENOMIC DNA]</scope>
    <source>
        <strain evidence="1 3">NBRC 103066</strain>
    </source>
</reference>
<evidence type="ECO:0000313" key="2">
    <source>
        <dbReference type="EMBL" id="MBA8814100.1"/>
    </source>
</evidence>
<dbReference type="OrthoDB" id="5124531at2"/>
<evidence type="ECO:0000313" key="1">
    <source>
        <dbReference type="EMBL" id="GEK82692.1"/>
    </source>
</evidence>
<dbReference type="InterPro" id="IPR036736">
    <property type="entry name" value="ACP-like_sf"/>
</dbReference>
<organism evidence="2 4">
    <name type="scientific">Frigoribacterium faeni</name>
    <dbReference type="NCBI Taxonomy" id="145483"/>
    <lineage>
        <taxon>Bacteria</taxon>
        <taxon>Bacillati</taxon>
        <taxon>Actinomycetota</taxon>
        <taxon>Actinomycetes</taxon>
        <taxon>Micrococcales</taxon>
        <taxon>Microbacteriaceae</taxon>
        <taxon>Frigoribacterium</taxon>
    </lineage>
</organism>
<proteinExistence type="predicted"/>
<comment type="caution">
    <text evidence="2">The sequence shown here is derived from an EMBL/GenBank/DDBJ whole genome shotgun (WGS) entry which is preliminary data.</text>
</comment>
<reference evidence="2 4" key="2">
    <citation type="submission" date="2020-07" db="EMBL/GenBank/DDBJ databases">
        <title>Sequencing the genomes of 1000 actinobacteria strains.</title>
        <authorList>
            <person name="Klenk H.-P."/>
        </authorList>
    </citation>
    <scope>NUCLEOTIDE SEQUENCE [LARGE SCALE GENOMIC DNA]</scope>
    <source>
        <strain evidence="2 4">DSM 10309</strain>
    </source>
</reference>
<evidence type="ECO:0000313" key="3">
    <source>
        <dbReference type="Proteomes" id="UP000321154"/>
    </source>
</evidence>
<dbReference type="EMBL" id="JACGWW010000003">
    <property type="protein sequence ID" value="MBA8814100.1"/>
    <property type="molecule type" value="Genomic_DNA"/>
</dbReference>